<evidence type="ECO:0000313" key="3">
    <source>
        <dbReference type="EMBL" id="KAK7835495.1"/>
    </source>
</evidence>
<dbReference type="Gene3D" id="3.30.420.10">
    <property type="entry name" value="Ribonuclease H-like superfamily/Ribonuclease H"/>
    <property type="match status" value="1"/>
</dbReference>
<evidence type="ECO:0000313" key="4">
    <source>
        <dbReference type="Proteomes" id="UP000237347"/>
    </source>
</evidence>
<reference evidence="3 4" key="1">
    <citation type="journal article" date="2018" name="Sci. Data">
        <title>The draft genome sequence of cork oak.</title>
        <authorList>
            <person name="Ramos A.M."/>
            <person name="Usie A."/>
            <person name="Barbosa P."/>
            <person name="Barros P.M."/>
            <person name="Capote T."/>
            <person name="Chaves I."/>
            <person name="Simoes F."/>
            <person name="Abreu I."/>
            <person name="Carrasquinho I."/>
            <person name="Faro C."/>
            <person name="Guimaraes J.B."/>
            <person name="Mendonca D."/>
            <person name="Nobrega F."/>
            <person name="Rodrigues L."/>
            <person name="Saibo N.J.M."/>
            <person name="Varela M.C."/>
            <person name="Egas C."/>
            <person name="Matos J."/>
            <person name="Miguel C.M."/>
            <person name="Oliveira M.M."/>
            <person name="Ricardo C.P."/>
            <person name="Goncalves S."/>
        </authorList>
    </citation>
    <scope>NUCLEOTIDE SEQUENCE [LARGE SCALE GENOMIC DNA]</scope>
    <source>
        <strain evidence="4">cv. HL8</strain>
    </source>
</reference>
<dbReference type="AlphaFoldDB" id="A0AAW0K9V4"/>
<dbReference type="Proteomes" id="UP000237347">
    <property type="component" value="Unassembled WGS sequence"/>
</dbReference>
<dbReference type="CDD" id="cd06222">
    <property type="entry name" value="RNase_H_like"/>
    <property type="match status" value="1"/>
</dbReference>
<dbReference type="InterPro" id="IPR002156">
    <property type="entry name" value="RNaseH_domain"/>
</dbReference>
<dbReference type="PANTHER" id="PTHR47074">
    <property type="entry name" value="BNAC02G40300D PROTEIN"/>
    <property type="match status" value="1"/>
</dbReference>
<comment type="caution">
    <text evidence="3">The sequence shown here is derived from an EMBL/GenBank/DDBJ whole genome shotgun (WGS) entry which is preliminary data.</text>
</comment>
<name>A0AAW0K9V4_QUESU</name>
<dbReference type="InterPro" id="IPR012337">
    <property type="entry name" value="RNaseH-like_sf"/>
</dbReference>
<accession>A0AAW0K9V4</accession>
<dbReference type="Pfam" id="PF13966">
    <property type="entry name" value="zf-RVT"/>
    <property type="match status" value="1"/>
</dbReference>
<gene>
    <name evidence="3" type="ORF">CFP56_023452</name>
</gene>
<organism evidence="3 4">
    <name type="scientific">Quercus suber</name>
    <name type="common">Cork oak</name>
    <dbReference type="NCBI Taxonomy" id="58331"/>
    <lineage>
        <taxon>Eukaryota</taxon>
        <taxon>Viridiplantae</taxon>
        <taxon>Streptophyta</taxon>
        <taxon>Embryophyta</taxon>
        <taxon>Tracheophyta</taxon>
        <taxon>Spermatophyta</taxon>
        <taxon>Magnoliopsida</taxon>
        <taxon>eudicotyledons</taxon>
        <taxon>Gunneridae</taxon>
        <taxon>Pentapetalae</taxon>
        <taxon>rosids</taxon>
        <taxon>fabids</taxon>
        <taxon>Fagales</taxon>
        <taxon>Fagaceae</taxon>
        <taxon>Quercus</taxon>
    </lineage>
</organism>
<dbReference type="SUPFAM" id="SSF53098">
    <property type="entry name" value="Ribonuclease H-like"/>
    <property type="match status" value="1"/>
</dbReference>
<dbReference type="InterPro" id="IPR036397">
    <property type="entry name" value="RNaseH_sf"/>
</dbReference>
<evidence type="ECO:0000259" key="1">
    <source>
        <dbReference type="Pfam" id="PF13456"/>
    </source>
</evidence>
<feature type="domain" description="RNase H type-1" evidence="1">
    <location>
        <begin position="273"/>
        <end position="357"/>
    </location>
</feature>
<dbReference type="EMBL" id="PKMF04000370">
    <property type="protein sequence ID" value="KAK7835495.1"/>
    <property type="molecule type" value="Genomic_DNA"/>
</dbReference>
<dbReference type="InterPro" id="IPR026960">
    <property type="entry name" value="RVT-Znf"/>
</dbReference>
<dbReference type="GO" id="GO:0003676">
    <property type="term" value="F:nucleic acid binding"/>
    <property type="evidence" value="ECO:0007669"/>
    <property type="project" value="InterPro"/>
</dbReference>
<dbReference type="InterPro" id="IPR044730">
    <property type="entry name" value="RNase_H-like_dom_plant"/>
</dbReference>
<dbReference type="GO" id="GO:0004523">
    <property type="term" value="F:RNA-DNA hybrid ribonuclease activity"/>
    <property type="evidence" value="ECO:0007669"/>
    <property type="project" value="InterPro"/>
</dbReference>
<sequence length="405" mass="45683">MEWKTELIRSCFTVEDADAILSIPLSLHRPKDRRIWAETPNGKFSVKSAYRLAYEENRGGGKVGCSDPSARKKAWKGLWGLNLPQKVKHFAWKAARNILDSNEALRQRHIEVDSGCALCRNPTENILHILWFCAHAKNVWNSSKFYLPFDIGPTWSFLDVLENLQRFEDVQPGLIERFISVCWGIWKERNIIRTGGSSKPGRVTLKNSLGLMNEYQLANEGSRNPAAEPPEQIRWKPPSQGQYKVNTDGAVFANQRKVGLGVLILGLSMVGLLGALEIETKALEIGLRFALDVGIRDAVFESDALEVVNAVQGITLPSSSTQFLVYGIHQQACLFRSCCFTHTKRQGNVPAHILAQYSKSLVSYVAWLESCPSHIMQACAQDLDFMYYFVVDRRMRVCGPIENMY</sequence>
<protein>
    <submittedName>
        <fullName evidence="3">Ribonuclease h protein</fullName>
    </submittedName>
</protein>
<feature type="domain" description="Reverse transcriptase zinc-binding" evidence="2">
    <location>
        <begin position="44"/>
        <end position="140"/>
    </location>
</feature>
<keyword evidence="4" id="KW-1185">Reference proteome</keyword>
<proteinExistence type="predicted"/>
<evidence type="ECO:0000259" key="2">
    <source>
        <dbReference type="Pfam" id="PF13966"/>
    </source>
</evidence>
<dbReference type="PANTHER" id="PTHR47074:SF11">
    <property type="entry name" value="REVERSE TRANSCRIPTASE-LIKE PROTEIN"/>
    <property type="match status" value="1"/>
</dbReference>
<dbReference type="Pfam" id="PF13456">
    <property type="entry name" value="RVT_3"/>
    <property type="match status" value="1"/>
</dbReference>
<dbReference type="InterPro" id="IPR052929">
    <property type="entry name" value="RNase_H-like_EbsB-rel"/>
</dbReference>